<name>A0ABT6WNG2_9ACTN</name>
<evidence type="ECO:0000313" key="3">
    <source>
        <dbReference type="Proteomes" id="UP001241758"/>
    </source>
</evidence>
<dbReference type="InterPro" id="IPR051162">
    <property type="entry name" value="T4SS_component"/>
</dbReference>
<proteinExistence type="predicted"/>
<dbReference type="InterPro" id="IPR027417">
    <property type="entry name" value="P-loop_NTPase"/>
</dbReference>
<dbReference type="RefSeq" id="WP_282762042.1">
    <property type="nucleotide sequence ID" value="NZ_JASCTH010000014.1"/>
</dbReference>
<sequence length="530" mass="56686">MTASPTTAGGNPEPERRLNLVPVDQRHGLGGKVIGVANAGPRTRIGISLPDCRYHLHVLGPTGTGKTTLLMSMILDDVEAGRGVAAFDPAKGDLVRDLLDRLPKEAGDRLVLIDPDETSALPAINLLDPAVHGGTPHDVAANVTAVMSKVWARWWGHRSADICYHGLLTLAHLEGSTLAQLPRLLSDAKWRAERVNAVVRSLNAWEGNTLGEFWEGFDALPAGQRAGLVAPLLSRLRLVLAHPMANSLFGVPATTFSFADILDGGVLLARLPKGVIGEDGTRLIGSLLLSGLWQATTARARIPEAARPDAMVALDECHNFLHLPIGIDDALAESRGLHVSWLLAHQYLGQLSGEMAEAIDANARNKVYFQLAPRDAIDQARHLRPYLDDGDLIRLGGYEVVLRPVANGRVVPPVTADTEPPTPAKRGRSEALRAAAREHTGLKTAKRRELIGTAATAGTAEAEQSPTVGNPADLVGHNTFAVQGGRSLEDSNEPGNERANDHENAPEHAPLTTSYPHVSGAEEDWWTGTD</sequence>
<feature type="compositionally biased region" description="Basic and acidic residues" evidence="1">
    <location>
        <begin position="495"/>
        <end position="506"/>
    </location>
</feature>
<dbReference type="SUPFAM" id="SSF52540">
    <property type="entry name" value="P-loop containing nucleoside triphosphate hydrolases"/>
    <property type="match status" value="1"/>
</dbReference>
<dbReference type="PANTHER" id="PTHR30121:SF6">
    <property type="entry name" value="SLR6007 PROTEIN"/>
    <property type="match status" value="1"/>
</dbReference>
<accession>A0ABT6WNG2</accession>
<feature type="region of interest" description="Disordered" evidence="1">
    <location>
        <begin position="483"/>
        <end position="530"/>
    </location>
</feature>
<reference evidence="2 3" key="1">
    <citation type="submission" date="2023-05" db="EMBL/GenBank/DDBJ databases">
        <title>Actinoplanes sp. NEAU-A12 genome sequencing.</title>
        <authorList>
            <person name="Wang Z.-S."/>
        </authorList>
    </citation>
    <scope>NUCLEOTIDE SEQUENCE [LARGE SCALE GENOMIC DNA]</scope>
    <source>
        <strain evidence="2 3">NEAU-A12</strain>
    </source>
</reference>
<dbReference type="Proteomes" id="UP001241758">
    <property type="component" value="Unassembled WGS sequence"/>
</dbReference>
<dbReference type="PANTHER" id="PTHR30121">
    <property type="entry name" value="UNCHARACTERIZED PROTEIN YJGR-RELATED"/>
    <property type="match status" value="1"/>
</dbReference>
<feature type="compositionally biased region" description="Basic and acidic residues" evidence="1">
    <location>
        <begin position="427"/>
        <end position="441"/>
    </location>
</feature>
<protein>
    <submittedName>
        <fullName evidence="2">Type IV secretory system conjugative DNA transfer family protein</fullName>
    </submittedName>
</protein>
<evidence type="ECO:0000256" key="1">
    <source>
        <dbReference type="SAM" id="MobiDB-lite"/>
    </source>
</evidence>
<dbReference type="EMBL" id="JASCTH010000014">
    <property type="protein sequence ID" value="MDI6101195.1"/>
    <property type="molecule type" value="Genomic_DNA"/>
</dbReference>
<dbReference type="Gene3D" id="3.40.50.300">
    <property type="entry name" value="P-loop containing nucleotide triphosphate hydrolases"/>
    <property type="match status" value="2"/>
</dbReference>
<organism evidence="2 3">
    <name type="scientific">Actinoplanes sandaracinus</name>
    <dbReference type="NCBI Taxonomy" id="3045177"/>
    <lineage>
        <taxon>Bacteria</taxon>
        <taxon>Bacillati</taxon>
        <taxon>Actinomycetota</taxon>
        <taxon>Actinomycetes</taxon>
        <taxon>Micromonosporales</taxon>
        <taxon>Micromonosporaceae</taxon>
        <taxon>Actinoplanes</taxon>
    </lineage>
</organism>
<comment type="caution">
    <text evidence="2">The sequence shown here is derived from an EMBL/GenBank/DDBJ whole genome shotgun (WGS) entry which is preliminary data.</text>
</comment>
<dbReference type="CDD" id="cd01127">
    <property type="entry name" value="TrwB_TraG_TraD_VirD4"/>
    <property type="match status" value="1"/>
</dbReference>
<evidence type="ECO:0000313" key="2">
    <source>
        <dbReference type="EMBL" id="MDI6101195.1"/>
    </source>
</evidence>
<feature type="compositionally biased region" description="Acidic residues" evidence="1">
    <location>
        <begin position="521"/>
        <end position="530"/>
    </location>
</feature>
<gene>
    <name evidence="2" type="ORF">QLQ12_21510</name>
</gene>
<feature type="region of interest" description="Disordered" evidence="1">
    <location>
        <begin position="412"/>
        <end position="449"/>
    </location>
</feature>
<keyword evidence="3" id="KW-1185">Reference proteome</keyword>